<evidence type="ECO:0000313" key="7">
    <source>
        <dbReference type="Proteomes" id="UP000504603"/>
    </source>
</evidence>
<dbReference type="PANTHER" id="PTHR31232">
    <property type="match status" value="1"/>
</dbReference>
<proteinExistence type="inferred from homology"/>
<keyword evidence="3 6" id="KW-0713">Self-incompatibility</keyword>
<evidence type="ECO:0000256" key="2">
    <source>
        <dbReference type="ARBA" id="ARBA00005581"/>
    </source>
</evidence>
<keyword evidence="4 6" id="KW-0964">Secreted</keyword>
<dbReference type="PANTHER" id="PTHR31232:SF149">
    <property type="entry name" value="S-PROTEIN HOMOLOG"/>
    <property type="match status" value="1"/>
</dbReference>
<dbReference type="GO" id="GO:0060320">
    <property type="term" value="P:rejection of self pollen"/>
    <property type="evidence" value="ECO:0007669"/>
    <property type="project" value="UniProtKB-KW"/>
</dbReference>
<reference evidence="8" key="1">
    <citation type="submission" date="2025-08" db="UniProtKB">
        <authorList>
            <consortium name="RefSeq"/>
        </authorList>
    </citation>
    <scope>IDENTIFICATION</scope>
    <source>
        <strain evidence="8">OHB3-1</strain>
    </source>
</reference>
<evidence type="ECO:0000256" key="1">
    <source>
        <dbReference type="ARBA" id="ARBA00004613"/>
    </source>
</evidence>
<evidence type="ECO:0000256" key="4">
    <source>
        <dbReference type="ARBA" id="ARBA00022525"/>
    </source>
</evidence>
<feature type="signal peptide" evidence="6">
    <location>
        <begin position="1"/>
        <end position="28"/>
    </location>
</feature>
<feature type="chain" id="PRO_5027155226" description="S-protein homolog" evidence="6">
    <location>
        <begin position="29"/>
        <end position="144"/>
    </location>
</feature>
<dbReference type="GO" id="GO:0005576">
    <property type="term" value="C:extracellular region"/>
    <property type="evidence" value="ECO:0007669"/>
    <property type="project" value="UniProtKB-SubCell"/>
</dbReference>
<organism evidence="7 8">
    <name type="scientific">Momordica charantia</name>
    <name type="common">Bitter gourd</name>
    <name type="synonym">Balsam pear</name>
    <dbReference type="NCBI Taxonomy" id="3673"/>
    <lineage>
        <taxon>Eukaryota</taxon>
        <taxon>Viridiplantae</taxon>
        <taxon>Streptophyta</taxon>
        <taxon>Embryophyta</taxon>
        <taxon>Tracheophyta</taxon>
        <taxon>Spermatophyta</taxon>
        <taxon>Magnoliopsida</taxon>
        <taxon>eudicotyledons</taxon>
        <taxon>Gunneridae</taxon>
        <taxon>Pentapetalae</taxon>
        <taxon>rosids</taxon>
        <taxon>fabids</taxon>
        <taxon>Cucurbitales</taxon>
        <taxon>Cucurbitaceae</taxon>
        <taxon>Momordiceae</taxon>
        <taxon>Momordica</taxon>
    </lineage>
</organism>
<evidence type="ECO:0000313" key="8">
    <source>
        <dbReference type="RefSeq" id="XP_022138779.1"/>
    </source>
</evidence>
<keyword evidence="5 6" id="KW-0732">Signal</keyword>
<dbReference type="KEGG" id="mcha:111009858"/>
<dbReference type="Pfam" id="PF05938">
    <property type="entry name" value="Self-incomp_S1"/>
    <property type="match status" value="1"/>
</dbReference>
<dbReference type="Proteomes" id="UP000504603">
    <property type="component" value="Unplaced"/>
</dbReference>
<dbReference type="GeneID" id="111009858"/>
<evidence type="ECO:0000256" key="3">
    <source>
        <dbReference type="ARBA" id="ARBA00022471"/>
    </source>
</evidence>
<evidence type="ECO:0000256" key="6">
    <source>
        <dbReference type="RuleBase" id="RU367044"/>
    </source>
</evidence>
<dbReference type="InterPro" id="IPR010264">
    <property type="entry name" value="Self-incomp_S1"/>
</dbReference>
<evidence type="ECO:0000256" key="5">
    <source>
        <dbReference type="ARBA" id="ARBA00022729"/>
    </source>
</evidence>
<dbReference type="AlphaFoldDB" id="A0A6J1CB24"/>
<sequence>MAAAPSTSLVLSLSFLVLFSTICVNVEALSARASVNITNILESHQQLTVHCKSKDDDLGFHQLPPLISYAFDFRPNVWISTLFFCSFQWPGSFHYFEIYNQKRDEDLCTLCLWIVGEKGLCLYNSKTLKYDICYTWPSQRILKN</sequence>
<protein>
    <recommendedName>
        <fullName evidence="6">S-protein homolog</fullName>
    </recommendedName>
</protein>
<comment type="similarity">
    <text evidence="2 6">Belongs to the plant self-incompatibility (S1) protein family.</text>
</comment>
<name>A0A6J1CB24_MOMCH</name>
<accession>A0A6J1CB24</accession>
<dbReference type="OrthoDB" id="1900999at2759"/>
<keyword evidence="7" id="KW-1185">Reference proteome</keyword>
<comment type="subcellular location">
    <subcellularLocation>
        <location evidence="1 6">Secreted</location>
    </subcellularLocation>
</comment>
<gene>
    <name evidence="8" type="primary">LOC111009858</name>
</gene>
<dbReference type="RefSeq" id="XP_022138779.1">
    <property type="nucleotide sequence ID" value="XM_022283087.1"/>
</dbReference>